<gene>
    <name evidence="1" type="ORF">WA1_31810</name>
</gene>
<reference evidence="1 2" key="1">
    <citation type="journal article" date="2013" name="Genome Biol. Evol.">
        <title>Genomes of Stigonematalean cyanobacteria (subsection V) and the evolution of oxygenic photosynthesis from prokaryotes to plastids.</title>
        <authorList>
            <person name="Dagan T."/>
            <person name="Roettger M."/>
            <person name="Stucken K."/>
            <person name="Landan G."/>
            <person name="Koch R."/>
            <person name="Major P."/>
            <person name="Gould S.B."/>
            <person name="Goremykin V.V."/>
            <person name="Rippka R."/>
            <person name="Tandeau de Marsac N."/>
            <person name="Gugger M."/>
            <person name="Lockhart P.J."/>
            <person name="Allen J.F."/>
            <person name="Brune I."/>
            <person name="Maus I."/>
            <person name="Puhler A."/>
            <person name="Martin W.F."/>
        </authorList>
    </citation>
    <scope>NUCLEOTIDE SEQUENCE [LARGE SCALE GENOMIC DNA]</scope>
    <source>
        <strain evidence="1 2">PCC 7110</strain>
    </source>
</reference>
<comment type="caution">
    <text evidence="1">The sequence shown here is derived from an EMBL/GenBank/DDBJ whole genome shotgun (WGS) entry which is preliminary data.</text>
</comment>
<name>A0A139X4E0_9CYAN</name>
<dbReference type="OrthoDB" id="9810122at2"/>
<dbReference type="STRING" id="128403.WA1_31810"/>
<evidence type="ECO:0000313" key="2">
    <source>
        <dbReference type="Proteomes" id="UP000076925"/>
    </source>
</evidence>
<dbReference type="AlphaFoldDB" id="A0A139X4E0"/>
<accession>A0A139X4E0</accession>
<evidence type="ECO:0000313" key="1">
    <source>
        <dbReference type="EMBL" id="KYC39548.1"/>
    </source>
</evidence>
<sequence length="298" mass="34150">MLDYIEKRQVDIEKRQVGIEDRLELIQRALGRIELRQLRHNTSDNLLDYEYQVFSQWGEDGIIQFLINNVEIENKIFVEFGVEDYLQANTRFLLVNNNWAGLVIDGSDAHISRIKSAHFYWNYNLKAIKSFVTKDNINNLLLEQGIAGEIGLLSIDIDGNDYWVWEAINVIHPVIVIVEYNYRLGSQAAVTIPYSEDFDRAKTHHSMIYFGASLKALCLLAKRKGYVFVGCCSNGVNAFFIRADKKPSSVREMTPEEGYKSGQFCETRNQSGEQIKTSPKDEVLLLTSLNLPLVNVEE</sequence>
<protein>
    <submittedName>
        <fullName evidence="1">NADH dehydrogenase</fullName>
    </submittedName>
</protein>
<dbReference type="EMBL" id="ANNX02000035">
    <property type="protein sequence ID" value="KYC39548.1"/>
    <property type="molecule type" value="Genomic_DNA"/>
</dbReference>
<proteinExistence type="predicted"/>
<dbReference type="Proteomes" id="UP000076925">
    <property type="component" value="Unassembled WGS sequence"/>
</dbReference>
<keyword evidence="2" id="KW-1185">Reference proteome</keyword>
<organism evidence="1 2">
    <name type="scientific">Scytonema hofmannii PCC 7110</name>
    <dbReference type="NCBI Taxonomy" id="128403"/>
    <lineage>
        <taxon>Bacteria</taxon>
        <taxon>Bacillati</taxon>
        <taxon>Cyanobacteriota</taxon>
        <taxon>Cyanophyceae</taxon>
        <taxon>Nostocales</taxon>
        <taxon>Scytonemataceae</taxon>
        <taxon>Scytonema</taxon>
    </lineage>
</organism>